<reference evidence="3" key="1">
    <citation type="submission" date="2018-06" db="EMBL/GenBank/DDBJ databases">
        <authorList>
            <person name="Zhirakovskaya E."/>
        </authorList>
    </citation>
    <scope>NUCLEOTIDE SEQUENCE [LARGE SCALE GENOMIC DNA]</scope>
</reference>
<dbReference type="RefSeq" id="YP_009806791.1">
    <property type="nucleotide sequence ID" value="NC_048017.1"/>
</dbReference>
<dbReference type="EMBL" id="MH509447">
    <property type="protein sequence ID" value="AXH47308.1"/>
    <property type="molecule type" value="Genomic_DNA"/>
</dbReference>
<evidence type="ECO:0000256" key="1">
    <source>
        <dbReference type="SAM" id="MobiDB-lite"/>
    </source>
</evidence>
<feature type="compositionally biased region" description="Basic residues" evidence="1">
    <location>
        <begin position="182"/>
        <end position="194"/>
    </location>
</feature>
<protein>
    <submittedName>
        <fullName evidence="2">Tail assembly chaperone</fullName>
    </submittedName>
</protein>
<sequence length="238" mass="26844">MTFQVPESKRSIAQNRFHAELPDGTAFSLPKAKYMTMGQVEKLSGQATEVTLTDILDLFDGEEDASKAIRTLDHEQLQALMEAWQADSGLTVGGILGLRVDVLLDPRRHSALQYDLLRAGYSLDDLGSEAFSWYDLLVFITHLQQDSSSAFSREVQGPMWSIEAQLMALVADHLAFANWQRAGRRSAQKPKRIPRPWEKPKNTTLGKGAVPASQFADWWDSHKPKRRRRRTKKPPTAN</sequence>
<dbReference type="KEGG" id="vg:54997661"/>
<evidence type="ECO:0000313" key="2">
    <source>
        <dbReference type="EMBL" id="AXH47308.1"/>
    </source>
</evidence>
<keyword evidence="3" id="KW-1185">Reference proteome</keyword>
<dbReference type="GeneID" id="54997661"/>
<dbReference type="Proteomes" id="UP000260367">
    <property type="component" value="Segment"/>
</dbReference>
<evidence type="ECO:0000313" key="3">
    <source>
        <dbReference type="Proteomes" id="UP000260367"/>
    </source>
</evidence>
<name>A0A345KWA6_9CAUD</name>
<organism evidence="2 3">
    <name type="scientific">Microbacterium phage Eden</name>
    <dbReference type="NCBI Taxonomy" id="2250289"/>
    <lineage>
        <taxon>Viruses</taxon>
        <taxon>Duplodnaviria</taxon>
        <taxon>Heunggongvirae</taxon>
        <taxon>Uroviricota</taxon>
        <taxon>Caudoviricetes</taxon>
        <taxon>Edenvirus</taxon>
        <taxon>Edenvirus eden</taxon>
    </lineage>
</organism>
<gene>
    <name evidence="2" type="primary">13</name>
    <name evidence="2" type="ORF">SEA_EDEN_13</name>
</gene>
<feature type="compositionally biased region" description="Basic residues" evidence="1">
    <location>
        <begin position="223"/>
        <end position="238"/>
    </location>
</feature>
<accession>A0A345KWA6</accession>
<feature type="region of interest" description="Disordered" evidence="1">
    <location>
        <begin position="182"/>
        <end position="238"/>
    </location>
</feature>
<proteinExistence type="predicted"/>